<dbReference type="InterPro" id="IPR001623">
    <property type="entry name" value="DnaJ_domain"/>
</dbReference>
<dbReference type="Pfam" id="PF13370">
    <property type="entry name" value="Fer4_13"/>
    <property type="match status" value="1"/>
</dbReference>
<sequence length="293" mass="33704">MAAFAVFRLPEVFNHRAGFDHPKHLLSRRISKSRCCMRNHASKVKTASGRNYYELLGISVDSDPQEIKESYRNLQKKYHPDIAGQKGHEHTILLNEAYNVLMKDDLRKDYDASIGHVRVRLGADELNMGYSTWNGPFRPQALFVDENACIGCRECVHNARKTFVMDETTGCARVGVQFGDDDTSIEVAVESCPLDCIHWVEREELAVLEYLNIPRPKQGYGVFGQGWERPVNVFMAAKTFKKHLKQEQAESLRRNVRQDVEQETEAQAQAREKASLKLKMERFAGLWEWMKKV</sequence>
<dbReference type="Gene3D" id="3.30.70.20">
    <property type="match status" value="1"/>
</dbReference>
<evidence type="ECO:0000313" key="3">
    <source>
        <dbReference type="EMBL" id="KAK1423267.1"/>
    </source>
</evidence>
<dbReference type="PROSITE" id="PS50076">
    <property type="entry name" value="DNAJ_2"/>
    <property type="match status" value="1"/>
</dbReference>
<gene>
    <name evidence="3" type="ORF">QVD17_18564</name>
</gene>
<keyword evidence="1" id="KW-0175">Coiled coil</keyword>
<accession>A0AAD8KN22</accession>
<feature type="coiled-coil region" evidence="1">
    <location>
        <begin position="246"/>
        <end position="273"/>
    </location>
</feature>
<evidence type="ECO:0000259" key="2">
    <source>
        <dbReference type="PROSITE" id="PS50076"/>
    </source>
</evidence>
<name>A0AAD8KN22_TARER</name>
<evidence type="ECO:0000313" key="4">
    <source>
        <dbReference type="Proteomes" id="UP001229421"/>
    </source>
</evidence>
<protein>
    <recommendedName>
        <fullName evidence="2">J domain-containing protein</fullName>
    </recommendedName>
</protein>
<proteinExistence type="predicted"/>
<dbReference type="CDD" id="cd06257">
    <property type="entry name" value="DnaJ"/>
    <property type="match status" value="1"/>
</dbReference>
<keyword evidence="4" id="KW-1185">Reference proteome</keyword>
<dbReference type="Pfam" id="PF00226">
    <property type="entry name" value="DnaJ"/>
    <property type="match status" value="1"/>
</dbReference>
<dbReference type="Proteomes" id="UP001229421">
    <property type="component" value="Unassembled WGS sequence"/>
</dbReference>
<evidence type="ECO:0000256" key="1">
    <source>
        <dbReference type="SAM" id="Coils"/>
    </source>
</evidence>
<dbReference type="SUPFAM" id="SSF54862">
    <property type="entry name" value="4Fe-4S ferredoxins"/>
    <property type="match status" value="1"/>
</dbReference>
<reference evidence="3" key="1">
    <citation type="journal article" date="2023" name="bioRxiv">
        <title>Improved chromosome-level genome assembly for marigold (Tagetes erecta).</title>
        <authorList>
            <person name="Jiang F."/>
            <person name="Yuan L."/>
            <person name="Wang S."/>
            <person name="Wang H."/>
            <person name="Xu D."/>
            <person name="Wang A."/>
            <person name="Fan W."/>
        </authorList>
    </citation>
    <scope>NUCLEOTIDE SEQUENCE</scope>
    <source>
        <strain evidence="3">WSJ</strain>
        <tissue evidence="3">Leaf</tissue>
    </source>
</reference>
<dbReference type="PANTHER" id="PTHR45295:SF4">
    <property type="entry name" value="OS06G0474800 PROTEIN"/>
    <property type="match status" value="1"/>
</dbReference>
<dbReference type="PRINTS" id="PR00625">
    <property type="entry name" value="JDOMAIN"/>
</dbReference>
<organism evidence="3 4">
    <name type="scientific">Tagetes erecta</name>
    <name type="common">African marigold</name>
    <dbReference type="NCBI Taxonomy" id="13708"/>
    <lineage>
        <taxon>Eukaryota</taxon>
        <taxon>Viridiplantae</taxon>
        <taxon>Streptophyta</taxon>
        <taxon>Embryophyta</taxon>
        <taxon>Tracheophyta</taxon>
        <taxon>Spermatophyta</taxon>
        <taxon>Magnoliopsida</taxon>
        <taxon>eudicotyledons</taxon>
        <taxon>Gunneridae</taxon>
        <taxon>Pentapetalae</taxon>
        <taxon>asterids</taxon>
        <taxon>campanulids</taxon>
        <taxon>Asterales</taxon>
        <taxon>Asteraceae</taxon>
        <taxon>Asteroideae</taxon>
        <taxon>Heliantheae alliance</taxon>
        <taxon>Tageteae</taxon>
        <taxon>Tagetes</taxon>
    </lineage>
</organism>
<dbReference type="AlphaFoldDB" id="A0AAD8KN22"/>
<dbReference type="InterPro" id="IPR036869">
    <property type="entry name" value="J_dom_sf"/>
</dbReference>
<dbReference type="PANTHER" id="PTHR45295">
    <property type="entry name" value="CHAPERONE PROTEIN DNAJ C76, CHLOROPLASTIC"/>
    <property type="match status" value="1"/>
</dbReference>
<dbReference type="EMBL" id="JAUHHV010000005">
    <property type="protein sequence ID" value="KAK1423267.1"/>
    <property type="molecule type" value="Genomic_DNA"/>
</dbReference>
<feature type="domain" description="J" evidence="2">
    <location>
        <begin position="51"/>
        <end position="114"/>
    </location>
</feature>
<dbReference type="SMART" id="SM00271">
    <property type="entry name" value="DnaJ"/>
    <property type="match status" value="1"/>
</dbReference>
<dbReference type="Gene3D" id="1.10.287.110">
    <property type="entry name" value="DnaJ domain"/>
    <property type="match status" value="1"/>
</dbReference>
<dbReference type="SUPFAM" id="SSF46565">
    <property type="entry name" value="Chaperone J-domain"/>
    <property type="match status" value="1"/>
</dbReference>
<comment type="caution">
    <text evidence="3">The sequence shown here is derived from an EMBL/GenBank/DDBJ whole genome shotgun (WGS) entry which is preliminary data.</text>
</comment>